<feature type="chain" id="PRO_5022832692" evidence="3">
    <location>
        <begin position="27"/>
        <end position="256"/>
    </location>
</feature>
<comment type="caution">
    <text evidence="4">The sequence shown here is derived from an EMBL/GenBank/DDBJ whole genome shotgun (WGS) entry which is preliminary data.</text>
</comment>
<accession>A0A5A9N8M0</accession>
<evidence type="ECO:0000256" key="1">
    <source>
        <dbReference type="SAM" id="MobiDB-lite"/>
    </source>
</evidence>
<keyword evidence="5" id="KW-1185">Reference proteome</keyword>
<keyword evidence="3" id="KW-0732">Signal</keyword>
<organism evidence="4 5">
    <name type="scientific">Triplophysa tibetana</name>
    <dbReference type="NCBI Taxonomy" id="1572043"/>
    <lineage>
        <taxon>Eukaryota</taxon>
        <taxon>Metazoa</taxon>
        <taxon>Chordata</taxon>
        <taxon>Craniata</taxon>
        <taxon>Vertebrata</taxon>
        <taxon>Euteleostomi</taxon>
        <taxon>Actinopterygii</taxon>
        <taxon>Neopterygii</taxon>
        <taxon>Teleostei</taxon>
        <taxon>Ostariophysi</taxon>
        <taxon>Cypriniformes</taxon>
        <taxon>Nemacheilidae</taxon>
        <taxon>Triplophysa</taxon>
    </lineage>
</organism>
<keyword evidence="2" id="KW-1133">Transmembrane helix</keyword>
<evidence type="ECO:0000256" key="2">
    <source>
        <dbReference type="SAM" id="Phobius"/>
    </source>
</evidence>
<name>A0A5A9N8M0_9TELE</name>
<keyword evidence="2" id="KW-0812">Transmembrane</keyword>
<feature type="transmembrane region" description="Helical" evidence="2">
    <location>
        <begin position="215"/>
        <end position="232"/>
    </location>
</feature>
<reference evidence="4 5" key="1">
    <citation type="journal article" date="2019" name="Mol. Ecol. Resour.">
        <title>Chromosome-level genome assembly of Triplophysa tibetana, a fish adapted to the harsh high-altitude environment of the Tibetan Plateau.</title>
        <authorList>
            <person name="Yang X."/>
            <person name="Liu H."/>
            <person name="Ma Z."/>
            <person name="Zou Y."/>
            <person name="Zou M."/>
            <person name="Mao Y."/>
            <person name="Li X."/>
            <person name="Wang H."/>
            <person name="Chen T."/>
            <person name="Wang W."/>
            <person name="Yang R."/>
        </authorList>
    </citation>
    <scope>NUCLEOTIDE SEQUENCE [LARGE SCALE GENOMIC DNA]</scope>
    <source>
        <strain evidence="4">TTIB1903HZAU</strain>
        <tissue evidence="4">Muscle</tissue>
    </source>
</reference>
<dbReference type="AlphaFoldDB" id="A0A5A9N8M0"/>
<feature type="compositionally biased region" description="Polar residues" evidence="1">
    <location>
        <begin position="160"/>
        <end position="184"/>
    </location>
</feature>
<dbReference type="EMBL" id="SOYY01000021">
    <property type="protein sequence ID" value="KAA0705683.1"/>
    <property type="molecule type" value="Genomic_DNA"/>
</dbReference>
<evidence type="ECO:0000256" key="3">
    <source>
        <dbReference type="SAM" id="SignalP"/>
    </source>
</evidence>
<keyword evidence="2" id="KW-0472">Membrane</keyword>
<evidence type="ECO:0000313" key="5">
    <source>
        <dbReference type="Proteomes" id="UP000324632"/>
    </source>
</evidence>
<protein>
    <submittedName>
        <fullName evidence="4">Uncharacterized protein</fullName>
    </submittedName>
</protein>
<feature type="region of interest" description="Disordered" evidence="1">
    <location>
        <begin position="145"/>
        <end position="184"/>
    </location>
</feature>
<evidence type="ECO:0000313" key="4">
    <source>
        <dbReference type="EMBL" id="KAA0705683.1"/>
    </source>
</evidence>
<feature type="signal peptide" evidence="3">
    <location>
        <begin position="1"/>
        <end position="26"/>
    </location>
</feature>
<sequence>MSGKAWTFTLLTSVSFFTIYIHHAKSECMLPDLQSHLHDELLDDHLFEMKEFLNSKEQHKVLSVINTLCSTWKKNMNKSVEKFPVIKTIQIMLEHLFNNVEEMNPQKFKQECDKYNCTDGYHTTYMDVHSFGKMYSENCDTSLSGLECPSEKRTTSSTSKSPALTASERTTSSKPEISQNNTAHEYWSTASSTTTVPQFTFETYQGYLADTSIKVLLAASVLLNVLLIFWLWNMNNRNKQANSETELRLICTRALN</sequence>
<gene>
    <name evidence="4" type="ORF">E1301_Tti004445</name>
</gene>
<dbReference type="Proteomes" id="UP000324632">
    <property type="component" value="Chromosome 21"/>
</dbReference>
<proteinExistence type="predicted"/>